<dbReference type="AlphaFoldDB" id="A0AAJ0BKC2"/>
<evidence type="ECO:0000313" key="3">
    <source>
        <dbReference type="Proteomes" id="UP001239445"/>
    </source>
</evidence>
<dbReference type="InterPro" id="IPR012340">
    <property type="entry name" value="NA-bd_OB-fold"/>
</dbReference>
<dbReference type="Gene3D" id="2.40.50.140">
    <property type="entry name" value="Nucleic acid-binding proteins"/>
    <property type="match status" value="1"/>
</dbReference>
<proteinExistence type="predicted"/>
<gene>
    <name evidence="2" type="ORF">QBC47DRAFT_372306</name>
</gene>
<organism evidence="2 3">
    <name type="scientific">Echria macrotheca</name>
    <dbReference type="NCBI Taxonomy" id="438768"/>
    <lineage>
        <taxon>Eukaryota</taxon>
        <taxon>Fungi</taxon>
        <taxon>Dikarya</taxon>
        <taxon>Ascomycota</taxon>
        <taxon>Pezizomycotina</taxon>
        <taxon>Sordariomycetes</taxon>
        <taxon>Sordariomycetidae</taxon>
        <taxon>Sordariales</taxon>
        <taxon>Schizotheciaceae</taxon>
        <taxon>Echria</taxon>
    </lineage>
</organism>
<keyword evidence="3" id="KW-1185">Reference proteome</keyword>
<accession>A0AAJ0BKC2</accession>
<evidence type="ECO:0008006" key="4">
    <source>
        <dbReference type="Google" id="ProtNLM"/>
    </source>
</evidence>
<reference evidence="2" key="1">
    <citation type="submission" date="2023-06" db="EMBL/GenBank/DDBJ databases">
        <title>Genome-scale phylogeny and comparative genomics of the fungal order Sordariales.</title>
        <authorList>
            <consortium name="Lawrence Berkeley National Laboratory"/>
            <person name="Hensen N."/>
            <person name="Bonometti L."/>
            <person name="Westerberg I."/>
            <person name="Brannstrom I.O."/>
            <person name="Guillou S."/>
            <person name="Cros-Aarteil S."/>
            <person name="Calhoun S."/>
            <person name="Haridas S."/>
            <person name="Kuo A."/>
            <person name="Mondo S."/>
            <person name="Pangilinan J."/>
            <person name="Riley R."/>
            <person name="Labutti K."/>
            <person name="Andreopoulos B."/>
            <person name="Lipzen A."/>
            <person name="Chen C."/>
            <person name="Yanf M."/>
            <person name="Daum C."/>
            <person name="Ng V."/>
            <person name="Clum A."/>
            <person name="Steindorff A."/>
            <person name="Ohm R."/>
            <person name="Martin F."/>
            <person name="Silar P."/>
            <person name="Natvig D."/>
            <person name="Lalanne C."/>
            <person name="Gautier V."/>
            <person name="Ament-Velasquez S.L."/>
            <person name="Kruys A."/>
            <person name="Hutchinson M.I."/>
            <person name="Powell A.J."/>
            <person name="Barry K."/>
            <person name="Miller A.N."/>
            <person name="Grigoriev I.V."/>
            <person name="Debuchy R."/>
            <person name="Gladieux P."/>
            <person name="Thoren M.H."/>
            <person name="Johannesson H."/>
        </authorList>
    </citation>
    <scope>NUCLEOTIDE SEQUENCE</scope>
    <source>
        <strain evidence="2">PSN4</strain>
    </source>
</reference>
<evidence type="ECO:0000313" key="2">
    <source>
        <dbReference type="EMBL" id="KAK1759535.1"/>
    </source>
</evidence>
<sequence>MTNKVIIYTGAPASSALDWSPAGLVADFDEPIARFARLGGSESASVSVSVSADPGVISQPRAPSSAPNHAVWRSLPLEPTPARVVGFSQQFMGTAAYDAAPVPAPVGGFADFFTSAAVSFTTTTLTGEPPDISSQEQEDMDTQFYATSLAAHDQDIPASRLIAAEESQITAANTSFTTTTTSFDETTSSLIQTDNDGPVKPPLQLPPGPGAADRINNLSDIPTARHLVSIRPQTMTINLIVGIISVSPTRTITARRNKKPLHHPKIPSTHRLIEVLVGDETRAGFAVTFWLAASGDNDKDETTLTNLRTGDIVLLQNVALNVFRDKVYGSSLRRNLTRVYLLFRVSRHLDYPGDDGDGGGGYYTPADLGRAAAAAAAANTMTHPQLDKTRRVREWVVRFVGHGNGNGSRKTADAIEGEEGEESTKRRRAWDSMPPIHETQ</sequence>
<evidence type="ECO:0000256" key="1">
    <source>
        <dbReference type="SAM" id="MobiDB-lite"/>
    </source>
</evidence>
<name>A0AAJ0BKC2_9PEZI</name>
<dbReference type="Proteomes" id="UP001239445">
    <property type="component" value="Unassembled WGS sequence"/>
</dbReference>
<feature type="region of interest" description="Disordered" evidence="1">
    <location>
        <begin position="403"/>
        <end position="440"/>
    </location>
</feature>
<protein>
    <recommendedName>
        <fullName evidence="4">Nucleic acid-binding, OB-fold protein</fullName>
    </recommendedName>
</protein>
<dbReference type="SUPFAM" id="SSF50249">
    <property type="entry name" value="Nucleic acid-binding proteins"/>
    <property type="match status" value="1"/>
</dbReference>
<dbReference type="EMBL" id="MU839828">
    <property type="protein sequence ID" value="KAK1759535.1"/>
    <property type="molecule type" value="Genomic_DNA"/>
</dbReference>
<comment type="caution">
    <text evidence="2">The sequence shown here is derived from an EMBL/GenBank/DDBJ whole genome shotgun (WGS) entry which is preliminary data.</text>
</comment>